<evidence type="ECO:0000256" key="19">
    <source>
        <dbReference type="PIRSR" id="PIRSR606309-3"/>
    </source>
</evidence>
<dbReference type="SMART" id="SM00479">
    <property type="entry name" value="EXOIII"/>
    <property type="match status" value="1"/>
</dbReference>
<comment type="caution">
    <text evidence="22">The sequence shown here is derived from an EMBL/GenBank/DDBJ whole genome shotgun (WGS) entry which is preliminary data.</text>
</comment>
<feature type="active site" description="Proton acceptor" evidence="17">
    <location>
        <position position="153"/>
    </location>
</feature>
<accession>A0A8J3MMT6</accession>
<keyword evidence="5 20" id="KW-0548">Nucleotidyltransferase</keyword>
<evidence type="ECO:0000259" key="21">
    <source>
        <dbReference type="SMART" id="SM00479"/>
    </source>
</evidence>
<dbReference type="SUPFAM" id="SSF53098">
    <property type="entry name" value="Ribonuclease H-like"/>
    <property type="match status" value="1"/>
</dbReference>
<sequence length="235" mass="26837">MSKLREIVLDTETTGLDINSGHRIIEIGCVELINKVRSGVVFHEYINPCRDVPYHSTKIHGITDEMLKDKPVFEEIAQKFVDFISDSTLVIHNAGFDVKFINMELGRLNHDFISSNRVIDTLSMARRKFMGSPASLDALCKRFNISLESREVHGALVDAELLAKVYVEMTGGLQISFFHNAEQSKEQTTEESNHSMSKKYHEPRDFLLSQEEIDAHRELLKSIKNPIWVKSKFAN</sequence>
<dbReference type="GO" id="GO:0045004">
    <property type="term" value="P:DNA replication proofreading"/>
    <property type="evidence" value="ECO:0007669"/>
    <property type="project" value="TreeGrafter"/>
</dbReference>
<keyword evidence="13 19" id="KW-0464">Manganese</keyword>
<feature type="binding site" evidence="19">
    <location>
        <position position="158"/>
    </location>
    <ligand>
        <name>a divalent metal cation</name>
        <dbReference type="ChEBI" id="CHEBI:60240"/>
        <label>1</label>
        <note>catalytic</note>
    </ligand>
</feature>
<evidence type="ECO:0000256" key="17">
    <source>
        <dbReference type="PIRSR" id="PIRSR606309-1"/>
    </source>
</evidence>
<dbReference type="NCBIfam" id="TIGR01406">
    <property type="entry name" value="dnaQ_proteo"/>
    <property type="match status" value="1"/>
</dbReference>
<evidence type="ECO:0000256" key="1">
    <source>
        <dbReference type="ARBA" id="ARBA00001936"/>
    </source>
</evidence>
<feature type="domain" description="Exonuclease" evidence="21">
    <location>
        <begin position="5"/>
        <end position="175"/>
    </location>
</feature>
<evidence type="ECO:0000313" key="23">
    <source>
        <dbReference type="Proteomes" id="UP000637906"/>
    </source>
</evidence>
<feature type="binding site" evidence="18">
    <location>
        <position position="10"/>
    </location>
    <ligand>
        <name>substrate</name>
    </ligand>
</feature>
<evidence type="ECO:0000256" key="2">
    <source>
        <dbReference type="ARBA" id="ARBA00012417"/>
    </source>
</evidence>
<protein>
    <recommendedName>
        <fullName evidence="3 20">DNA polymerase III subunit epsilon</fullName>
        <ecNumber evidence="2 20">2.7.7.7</ecNumber>
    </recommendedName>
</protein>
<keyword evidence="4 20" id="KW-0808">Transferase</keyword>
<dbReference type="Gene3D" id="3.30.420.10">
    <property type="entry name" value="Ribonuclease H-like superfamily/Ribonuclease H"/>
    <property type="match status" value="1"/>
</dbReference>
<evidence type="ECO:0000256" key="15">
    <source>
        <dbReference type="ARBA" id="ARBA00026073"/>
    </source>
</evidence>
<dbReference type="InterPro" id="IPR006309">
    <property type="entry name" value="DnaQ_proteo"/>
</dbReference>
<dbReference type="GO" id="GO:0005829">
    <property type="term" value="C:cytosol"/>
    <property type="evidence" value="ECO:0007669"/>
    <property type="project" value="TreeGrafter"/>
</dbReference>
<dbReference type="InterPro" id="IPR012337">
    <property type="entry name" value="RNaseH-like_sf"/>
</dbReference>
<evidence type="ECO:0000313" key="22">
    <source>
        <dbReference type="EMBL" id="GHM59507.1"/>
    </source>
</evidence>
<comment type="cofactor">
    <cofactor evidence="19">
        <name>Mg(2+)</name>
        <dbReference type="ChEBI" id="CHEBI:18420"/>
    </cofactor>
    <cofactor evidence="19">
        <name>Mn(2+)</name>
        <dbReference type="ChEBI" id="CHEBI:29035"/>
    </cofactor>
    <text evidence="19">Binds 2 divalent metal cations. Magnesium or manganese.</text>
</comment>
<evidence type="ECO:0000256" key="9">
    <source>
        <dbReference type="ARBA" id="ARBA00022801"/>
    </source>
</evidence>
<dbReference type="NCBIfam" id="NF004316">
    <property type="entry name" value="PRK05711.1"/>
    <property type="match status" value="1"/>
</dbReference>
<dbReference type="PANTHER" id="PTHR30231">
    <property type="entry name" value="DNA POLYMERASE III SUBUNIT EPSILON"/>
    <property type="match status" value="1"/>
</dbReference>
<evidence type="ECO:0000256" key="4">
    <source>
        <dbReference type="ARBA" id="ARBA00022679"/>
    </source>
</evidence>
<keyword evidence="12 20" id="KW-0239">DNA-directed DNA polymerase</keyword>
<evidence type="ECO:0000256" key="5">
    <source>
        <dbReference type="ARBA" id="ARBA00022695"/>
    </source>
</evidence>
<keyword evidence="23" id="KW-1185">Reference proteome</keyword>
<evidence type="ECO:0000256" key="16">
    <source>
        <dbReference type="ARBA" id="ARBA00049244"/>
    </source>
</evidence>
<feature type="binding site" evidence="19">
    <location>
        <position position="10"/>
    </location>
    <ligand>
        <name>a divalent metal cation</name>
        <dbReference type="ChEBI" id="CHEBI:60240"/>
        <label>1</label>
        <note>catalytic</note>
    </ligand>
</feature>
<gene>
    <name evidence="20" type="primary">dnaQ</name>
    <name evidence="22" type="ORF">sL5_05000</name>
</gene>
<dbReference type="Proteomes" id="UP000637906">
    <property type="component" value="Unassembled WGS sequence"/>
</dbReference>
<comment type="cofactor">
    <cofactor evidence="1 20">
        <name>Mn(2+)</name>
        <dbReference type="ChEBI" id="CHEBI:29035"/>
    </cofactor>
</comment>
<comment type="catalytic activity">
    <reaction evidence="16 20">
        <text>DNA(n) + a 2'-deoxyribonucleoside 5'-triphosphate = DNA(n+1) + diphosphate</text>
        <dbReference type="Rhea" id="RHEA:22508"/>
        <dbReference type="Rhea" id="RHEA-COMP:17339"/>
        <dbReference type="Rhea" id="RHEA-COMP:17340"/>
        <dbReference type="ChEBI" id="CHEBI:33019"/>
        <dbReference type="ChEBI" id="CHEBI:61560"/>
        <dbReference type="ChEBI" id="CHEBI:173112"/>
        <dbReference type="EC" id="2.7.7.7"/>
    </reaction>
</comment>
<dbReference type="AlphaFoldDB" id="A0A8J3MMT6"/>
<proteinExistence type="predicted"/>
<name>A0A8J3MMT6_9RICK</name>
<evidence type="ECO:0000256" key="18">
    <source>
        <dbReference type="PIRSR" id="PIRSR606309-2"/>
    </source>
</evidence>
<dbReference type="EMBL" id="BNGU01000016">
    <property type="protein sequence ID" value="GHM59507.1"/>
    <property type="molecule type" value="Genomic_DNA"/>
</dbReference>
<dbReference type="FunFam" id="3.30.420.10:FF:000012">
    <property type="entry name" value="DNA polymerase III subunit epsilon"/>
    <property type="match status" value="1"/>
</dbReference>
<dbReference type="GO" id="GO:0003887">
    <property type="term" value="F:DNA-directed DNA polymerase activity"/>
    <property type="evidence" value="ECO:0007669"/>
    <property type="project" value="UniProtKB-KW"/>
</dbReference>
<dbReference type="CDD" id="cd06131">
    <property type="entry name" value="DNA_pol_III_epsilon_Ecoli_like"/>
    <property type="match status" value="1"/>
</dbReference>
<evidence type="ECO:0000256" key="3">
    <source>
        <dbReference type="ARBA" id="ARBA00020352"/>
    </source>
</evidence>
<dbReference type="InterPro" id="IPR036397">
    <property type="entry name" value="RNaseH_sf"/>
</dbReference>
<evidence type="ECO:0000256" key="14">
    <source>
        <dbReference type="ARBA" id="ARBA00025483"/>
    </source>
</evidence>
<organism evidence="22 23">
    <name type="scientific">Candidatus Mesenet longicola</name>
    <dbReference type="NCBI Taxonomy" id="1892558"/>
    <lineage>
        <taxon>Bacteria</taxon>
        <taxon>Pseudomonadati</taxon>
        <taxon>Pseudomonadota</taxon>
        <taxon>Alphaproteobacteria</taxon>
        <taxon>Rickettsiales</taxon>
        <taxon>Anaplasmataceae</taxon>
        <taxon>Candidatus Mesenet</taxon>
    </lineage>
</organism>
<dbReference type="GO" id="GO:0008408">
    <property type="term" value="F:3'-5' exonuclease activity"/>
    <property type="evidence" value="ECO:0007669"/>
    <property type="project" value="TreeGrafter"/>
</dbReference>
<evidence type="ECO:0000256" key="10">
    <source>
        <dbReference type="ARBA" id="ARBA00022839"/>
    </source>
</evidence>
<comment type="function">
    <text evidence="14 20">DNA polymerase III is a complex, multichain enzyme responsible for most of the replicative synthesis in bacteria. The epsilon subunit contain the editing function and is a proofreading 3'-5' exonuclease.</text>
</comment>
<keyword evidence="10 20" id="KW-0269">Exonuclease</keyword>
<keyword evidence="7 20" id="KW-0540">Nuclease</keyword>
<evidence type="ECO:0000256" key="20">
    <source>
        <dbReference type="RuleBase" id="RU364087"/>
    </source>
</evidence>
<dbReference type="InterPro" id="IPR006054">
    <property type="entry name" value="DnaQ"/>
</dbReference>
<dbReference type="GO" id="GO:0003677">
    <property type="term" value="F:DNA binding"/>
    <property type="evidence" value="ECO:0007669"/>
    <property type="project" value="InterPro"/>
</dbReference>
<keyword evidence="6 20" id="KW-0235">DNA replication</keyword>
<keyword evidence="9 20" id="KW-0378">Hydrolase</keyword>
<comment type="subunit">
    <text evidence="15 20">DNA polymerase III contains a core (composed of alpha, epsilon and theta chains) that associates with a tau subunit. This core dimerizes to form the POLIII' complex. PolIII' associates with the gamma complex (composed of gamma, delta, delta', psi and chi chains) and with the beta chain to form the complete DNA polymerase III complex.</text>
</comment>
<dbReference type="GO" id="GO:0046872">
    <property type="term" value="F:metal ion binding"/>
    <property type="evidence" value="ECO:0007669"/>
    <property type="project" value="UniProtKB-KW"/>
</dbReference>
<dbReference type="InterPro" id="IPR013520">
    <property type="entry name" value="Ribonucl_H"/>
</dbReference>
<feature type="binding site" evidence="18">
    <location>
        <position position="60"/>
    </location>
    <ligand>
        <name>substrate</name>
    </ligand>
</feature>
<evidence type="ECO:0000256" key="8">
    <source>
        <dbReference type="ARBA" id="ARBA00022723"/>
    </source>
</evidence>
<evidence type="ECO:0000256" key="7">
    <source>
        <dbReference type="ARBA" id="ARBA00022722"/>
    </source>
</evidence>
<evidence type="ECO:0000256" key="13">
    <source>
        <dbReference type="ARBA" id="ARBA00023211"/>
    </source>
</evidence>
<evidence type="ECO:0000256" key="12">
    <source>
        <dbReference type="ARBA" id="ARBA00022932"/>
    </source>
</evidence>
<dbReference type="PANTHER" id="PTHR30231:SF41">
    <property type="entry name" value="DNA POLYMERASE III SUBUNIT EPSILON"/>
    <property type="match status" value="1"/>
</dbReference>
<feature type="binding site" evidence="18">
    <location>
        <position position="12"/>
    </location>
    <ligand>
        <name>substrate</name>
    </ligand>
</feature>
<evidence type="ECO:0000256" key="6">
    <source>
        <dbReference type="ARBA" id="ARBA00022705"/>
    </source>
</evidence>
<keyword evidence="11 19" id="KW-0460">Magnesium</keyword>
<evidence type="ECO:0000256" key="11">
    <source>
        <dbReference type="ARBA" id="ARBA00022842"/>
    </source>
</evidence>
<feature type="binding site" evidence="18">
    <location>
        <position position="158"/>
    </location>
    <ligand>
        <name>substrate</name>
    </ligand>
</feature>
<reference evidence="22 23" key="1">
    <citation type="journal article" date="2021" name="Microb. Ecol.">
        <title>Candidatus Mesenet longicola: Novel Endosymbionts of Brontispa longissima that Induce Cytoplasmic Incompatibility.</title>
        <authorList>
            <person name="Takano S."/>
            <person name="Gotoh Y."/>
            <person name="Hayashi T."/>
        </authorList>
    </citation>
    <scope>NUCLEOTIDE SEQUENCE [LARGE SCALE GENOMIC DNA]</scope>
    <source>
        <strain evidence="22">L5</strain>
    </source>
</reference>
<dbReference type="EC" id="2.7.7.7" evidence="2 20"/>
<feature type="binding site" evidence="19">
    <location>
        <position position="12"/>
    </location>
    <ligand>
        <name>a divalent metal cation</name>
        <dbReference type="ChEBI" id="CHEBI:60240"/>
        <label>1</label>
        <note>catalytic</note>
    </ligand>
</feature>
<dbReference type="NCBIfam" id="TIGR00573">
    <property type="entry name" value="dnaq"/>
    <property type="match status" value="1"/>
</dbReference>
<dbReference type="Pfam" id="PF00929">
    <property type="entry name" value="RNase_T"/>
    <property type="match status" value="1"/>
</dbReference>
<keyword evidence="8 19" id="KW-0479">Metal-binding</keyword>